<evidence type="ECO:0000256" key="3">
    <source>
        <dbReference type="ARBA" id="ARBA00022670"/>
    </source>
</evidence>
<dbReference type="SUPFAM" id="SSF52096">
    <property type="entry name" value="ClpP/crotonase"/>
    <property type="match status" value="1"/>
</dbReference>
<dbReference type="GO" id="GO:0004176">
    <property type="term" value="F:ATP-dependent peptidase activity"/>
    <property type="evidence" value="ECO:0007669"/>
    <property type="project" value="InterPro"/>
</dbReference>
<dbReference type="InterPro" id="IPR001907">
    <property type="entry name" value="ClpP"/>
</dbReference>
<evidence type="ECO:0000256" key="7">
    <source>
        <dbReference type="SAM" id="Coils"/>
    </source>
</evidence>
<feature type="coiled-coil region" evidence="7">
    <location>
        <begin position="203"/>
        <end position="230"/>
    </location>
</feature>
<protein>
    <recommendedName>
        <fullName evidence="6">ATP-dependent Clp protease proteolytic subunit</fullName>
    </recommendedName>
</protein>
<dbReference type="RefSeq" id="WP_104150072.1">
    <property type="nucleotide sequence ID" value="NZ_JANSGW010000075.1"/>
</dbReference>
<accession>A0AAP3GB10</accession>
<keyword evidence="4" id="KW-0378">Hydrolase</keyword>
<dbReference type="GO" id="GO:0004252">
    <property type="term" value="F:serine-type endopeptidase activity"/>
    <property type="evidence" value="ECO:0007669"/>
    <property type="project" value="InterPro"/>
</dbReference>
<evidence type="ECO:0000256" key="1">
    <source>
        <dbReference type="ARBA" id="ARBA00007039"/>
    </source>
</evidence>
<evidence type="ECO:0000313" key="8">
    <source>
        <dbReference type="EMBL" id="MCZ0810376.1"/>
    </source>
</evidence>
<comment type="caution">
    <text evidence="8">The sequence shown here is derived from an EMBL/GenBank/DDBJ whole genome shotgun (WGS) entry which is preliminary data.</text>
</comment>
<comment type="similarity">
    <text evidence="1 6">Belongs to the peptidase S14 family.</text>
</comment>
<evidence type="ECO:0000256" key="4">
    <source>
        <dbReference type="ARBA" id="ARBA00022801"/>
    </source>
</evidence>
<dbReference type="NCBIfam" id="NF045542">
    <property type="entry name" value="Clp_rel_HeadMat"/>
    <property type="match status" value="1"/>
</dbReference>
<evidence type="ECO:0000256" key="2">
    <source>
        <dbReference type="ARBA" id="ARBA00022490"/>
    </source>
</evidence>
<dbReference type="AlphaFoldDB" id="A0AAP3GB10"/>
<keyword evidence="2" id="KW-0963">Cytoplasm</keyword>
<evidence type="ECO:0000256" key="5">
    <source>
        <dbReference type="ARBA" id="ARBA00022825"/>
    </source>
</evidence>
<dbReference type="Pfam" id="PF00574">
    <property type="entry name" value="CLP_protease"/>
    <property type="match status" value="1"/>
</dbReference>
<evidence type="ECO:0000256" key="6">
    <source>
        <dbReference type="RuleBase" id="RU003567"/>
    </source>
</evidence>
<dbReference type="PANTHER" id="PTHR10381">
    <property type="entry name" value="ATP-DEPENDENT CLP PROTEASE PROTEOLYTIC SUBUNIT"/>
    <property type="match status" value="1"/>
</dbReference>
<proteinExistence type="inferred from homology"/>
<gene>
    <name evidence="8" type="ORF">O0554_26450</name>
</gene>
<dbReference type="GO" id="GO:0006515">
    <property type="term" value="P:protein quality control for misfolded or incompletely synthesized proteins"/>
    <property type="evidence" value="ECO:0007669"/>
    <property type="project" value="TreeGrafter"/>
</dbReference>
<name>A0AAP3GB10_BRELA</name>
<organism evidence="8 9">
    <name type="scientific">Brevibacillus laterosporus</name>
    <name type="common">Bacillus laterosporus</name>
    <dbReference type="NCBI Taxonomy" id="1465"/>
    <lineage>
        <taxon>Bacteria</taxon>
        <taxon>Bacillati</taxon>
        <taxon>Bacillota</taxon>
        <taxon>Bacilli</taxon>
        <taxon>Bacillales</taxon>
        <taxon>Paenibacillaceae</taxon>
        <taxon>Brevibacillus</taxon>
    </lineage>
</organism>
<dbReference type="GO" id="GO:0009368">
    <property type="term" value="C:endopeptidase Clp complex"/>
    <property type="evidence" value="ECO:0007669"/>
    <property type="project" value="TreeGrafter"/>
</dbReference>
<keyword evidence="3 8" id="KW-0645">Protease</keyword>
<dbReference type="EMBL" id="JAPTNE010000075">
    <property type="protein sequence ID" value="MCZ0810376.1"/>
    <property type="molecule type" value="Genomic_DNA"/>
</dbReference>
<dbReference type="InterPro" id="IPR029045">
    <property type="entry name" value="ClpP/crotonase-like_dom_sf"/>
</dbReference>
<dbReference type="PRINTS" id="PR00127">
    <property type="entry name" value="CLPPROTEASEP"/>
</dbReference>
<keyword evidence="7" id="KW-0175">Coiled coil</keyword>
<dbReference type="Proteomes" id="UP001077662">
    <property type="component" value="Unassembled WGS sequence"/>
</dbReference>
<reference evidence="8" key="1">
    <citation type="submission" date="2022-09" db="EMBL/GenBank/DDBJ databases">
        <title>Genome analysis and characterization of larvicidal activity of Brevibacillus strains.</title>
        <authorList>
            <person name="Patrusheva E.V."/>
            <person name="Izotova A.O."/>
            <person name="Toshchakov S.V."/>
            <person name="Sineoky S.P."/>
        </authorList>
    </citation>
    <scope>NUCLEOTIDE SEQUENCE</scope>
    <source>
        <strain evidence="8">VKPM_B-13247</strain>
    </source>
</reference>
<keyword evidence="5" id="KW-0720">Serine protease</keyword>
<sequence length="248" mass="27852">MRKFTKQNYFKTFKNQAYVEQLQKVERKFETFHNEATNSTEITIYGIIGDSWWDDSVSASDIDNALKNIGGDIIINLNSPGGDAFDGIAIYNRLKKHDGKVTINVDGWACSAASVIAMAADELIMGLGSMIMIHEASSIVWGTKTDMKKEADVLDQLEEGIIDIYMTKANLSREEIRTMVDAETWFSAQKAVDIGFATAITANEDNDNEITQLRSQLASMQSELQQLKNQSQKEEPKPVVTAERRFFF</sequence>
<dbReference type="PANTHER" id="PTHR10381:SF70">
    <property type="entry name" value="ATP-DEPENDENT CLP PROTEASE PROTEOLYTIC SUBUNIT"/>
    <property type="match status" value="1"/>
</dbReference>
<dbReference type="Gene3D" id="3.90.226.10">
    <property type="entry name" value="2-enoyl-CoA Hydratase, Chain A, domain 1"/>
    <property type="match status" value="1"/>
</dbReference>
<evidence type="ECO:0000313" key="9">
    <source>
        <dbReference type="Proteomes" id="UP001077662"/>
    </source>
</evidence>
<dbReference type="CDD" id="cd07016">
    <property type="entry name" value="S14_ClpP_1"/>
    <property type="match status" value="1"/>
</dbReference>
<dbReference type="InterPro" id="IPR023562">
    <property type="entry name" value="ClpP/TepA"/>
</dbReference>
<dbReference type="GO" id="GO:0051117">
    <property type="term" value="F:ATPase binding"/>
    <property type="evidence" value="ECO:0007669"/>
    <property type="project" value="TreeGrafter"/>
</dbReference>